<evidence type="ECO:0000313" key="3">
    <source>
        <dbReference type="EMBL" id="KAG6370247.1"/>
    </source>
</evidence>
<feature type="compositionally biased region" description="Low complexity" evidence="1">
    <location>
        <begin position="148"/>
        <end position="167"/>
    </location>
</feature>
<keyword evidence="2" id="KW-1133">Transmembrane helix</keyword>
<keyword evidence="2" id="KW-0472">Membrane</keyword>
<feature type="region of interest" description="Disordered" evidence="1">
    <location>
        <begin position="321"/>
        <end position="357"/>
    </location>
</feature>
<comment type="caution">
    <text evidence="3">The sequence shown here is derived from an EMBL/GenBank/DDBJ whole genome shotgun (WGS) entry which is preliminary data.</text>
</comment>
<evidence type="ECO:0000256" key="1">
    <source>
        <dbReference type="SAM" id="MobiDB-lite"/>
    </source>
</evidence>
<reference evidence="3" key="1">
    <citation type="submission" date="2021-03" db="EMBL/GenBank/DDBJ databases">
        <title>Evolutionary innovations through gain and loss of genes in the ectomycorrhizal Boletales.</title>
        <authorList>
            <person name="Wu G."/>
            <person name="Miyauchi S."/>
            <person name="Morin E."/>
            <person name="Yang Z.-L."/>
            <person name="Xu J."/>
            <person name="Martin F.M."/>
        </authorList>
    </citation>
    <scope>NUCLEOTIDE SEQUENCE</scope>
    <source>
        <strain evidence="3">BR01</strain>
    </source>
</reference>
<evidence type="ECO:0000256" key="2">
    <source>
        <dbReference type="SAM" id="Phobius"/>
    </source>
</evidence>
<proteinExistence type="predicted"/>
<name>A0A8I2YEA0_9AGAM</name>
<dbReference type="AlphaFoldDB" id="A0A8I2YEA0"/>
<keyword evidence="4" id="KW-1185">Reference proteome</keyword>
<feature type="compositionally biased region" description="Polar residues" evidence="1">
    <location>
        <begin position="321"/>
        <end position="335"/>
    </location>
</feature>
<feature type="region of interest" description="Disordered" evidence="1">
    <location>
        <begin position="502"/>
        <end position="528"/>
    </location>
</feature>
<feature type="transmembrane region" description="Helical" evidence="2">
    <location>
        <begin position="455"/>
        <end position="474"/>
    </location>
</feature>
<accession>A0A8I2YEA0</accession>
<feature type="compositionally biased region" description="Basic and acidic residues" evidence="1">
    <location>
        <begin position="258"/>
        <end position="269"/>
    </location>
</feature>
<gene>
    <name evidence="3" type="ORF">JVT61DRAFT_12191</name>
</gene>
<organism evidence="3 4">
    <name type="scientific">Boletus reticuloceps</name>
    <dbReference type="NCBI Taxonomy" id="495285"/>
    <lineage>
        <taxon>Eukaryota</taxon>
        <taxon>Fungi</taxon>
        <taxon>Dikarya</taxon>
        <taxon>Basidiomycota</taxon>
        <taxon>Agaricomycotina</taxon>
        <taxon>Agaricomycetes</taxon>
        <taxon>Agaricomycetidae</taxon>
        <taxon>Boletales</taxon>
        <taxon>Boletineae</taxon>
        <taxon>Boletaceae</taxon>
        <taxon>Boletoideae</taxon>
        <taxon>Boletus</taxon>
    </lineage>
</organism>
<feature type="transmembrane region" description="Helical" evidence="2">
    <location>
        <begin position="431"/>
        <end position="448"/>
    </location>
</feature>
<sequence length="571" mass="63438">MEKGRTPDEDLALSSDLNITRGKLSVCSYLDHPSPVFSCISYQFLTPFLSPSPLVSLLLIFLLQRPGLLRATYPIYARAILLLTPQPRIPVLLTPQPRIPVLLPIVIPAFPRLPPPSSLSHPHFAQYHSRPSSSEHLHQPPATSCYLPSTSTSAPTNRPSSATPSSTSPMIISALSFYDPAQASAIPDYHHLSRWDAPFDPCLTIRSHPVIRPSLPRQLALVFNYKNHRASVPSDGSHLLPQQHRQIVPIPRRQKGLHQHDPTEREGRVQTHPLPSRQGLAQTEQHEQRSQTQEAHTASHELANQRLQELLSLTPSYAYTSPQRLHSHTNRTQGQSREHATAFPTSQDQPSTSDAGTAPVEYQIQGTSLSSALDFVTTQNHPYPRTTPQYIPSTTGLQADVGIPVEHVNEPSGLYYNVHASHSISSLVRPILLYYLLLLRAIVFHVYIRTRRVPISNLIYNGVLIFIIITPILYPLPVETYLVVLGQHHAYPLASPPYPQAQRHSSPHSTFSAFTPSTHSNTPASDTGESWFRHTLRPPFGLISIYPLLLNFTSHVGLSLSGTRHSCNTAG</sequence>
<feature type="region of interest" description="Disordered" evidence="1">
    <location>
        <begin position="251"/>
        <end position="299"/>
    </location>
</feature>
<keyword evidence="2" id="KW-0812">Transmembrane</keyword>
<dbReference type="Proteomes" id="UP000683000">
    <property type="component" value="Unassembled WGS sequence"/>
</dbReference>
<evidence type="ECO:0000313" key="4">
    <source>
        <dbReference type="Proteomes" id="UP000683000"/>
    </source>
</evidence>
<dbReference type="OrthoDB" id="2693585at2759"/>
<protein>
    <submittedName>
        <fullName evidence="3">Uncharacterized protein</fullName>
    </submittedName>
</protein>
<feature type="region of interest" description="Disordered" evidence="1">
    <location>
        <begin position="121"/>
        <end position="167"/>
    </location>
</feature>
<dbReference type="EMBL" id="JAGFBS010000054">
    <property type="protein sequence ID" value="KAG6370247.1"/>
    <property type="molecule type" value="Genomic_DNA"/>
</dbReference>
<feature type="compositionally biased region" description="Polar residues" evidence="1">
    <location>
        <begin position="343"/>
        <end position="355"/>
    </location>
</feature>